<sequence>MSTSTVELTKDNFDEIVSGSQFVLIDFWASWCGPCRMFAPIYEKAAERHQDVLFAKVDTEAQPELAAAFDIQSIPTLMIVRENIAVFSQPGALPEPALEDLIGQARDLDMDSVRASIAAASNEKRAIDEEKAQAAAGDEKASGNRG</sequence>
<evidence type="ECO:0000256" key="2">
    <source>
        <dbReference type="ARBA" id="ARBA00022448"/>
    </source>
</evidence>
<dbReference type="PROSITE" id="PS51352">
    <property type="entry name" value="THIOREDOXIN_2"/>
    <property type="match status" value="1"/>
</dbReference>
<evidence type="ECO:0000259" key="8">
    <source>
        <dbReference type="PROSITE" id="PS51352"/>
    </source>
</evidence>
<accession>A0ABS6CJM4</accession>
<evidence type="ECO:0000256" key="1">
    <source>
        <dbReference type="ARBA" id="ARBA00008987"/>
    </source>
</evidence>
<reference evidence="9 10" key="1">
    <citation type="submission" date="2021-06" db="EMBL/GenBank/DDBJ databases">
        <authorList>
            <person name="Pan X."/>
        </authorList>
    </citation>
    <scope>NUCLEOTIDE SEQUENCE [LARGE SCALE GENOMIC DNA]</scope>
    <source>
        <strain evidence="9 10">4503</strain>
    </source>
</reference>
<dbReference type="PROSITE" id="PS00194">
    <property type="entry name" value="THIOREDOXIN_1"/>
    <property type="match status" value="1"/>
</dbReference>
<dbReference type="PANTHER" id="PTHR45663">
    <property type="entry name" value="GEO12009P1"/>
    <property type="match status" value="1"/>
</dbReference>
<keyword evidence="2" id="KW-0813">Transport</keyword>
<organism evidence="9 10">
    <name type="scientific">Streptomyces niphimycinicus</name>
    <dbReference type="NCBI Taxonomy" id="2842201"/>
    <lineage>
        <taxon>Bacteria</taxon>
        <taxon>Bacillati</taxon>
        <taxon>Actinomycetota</taxon>
        <taxon>Actinomycetes</taxon>
        <taxon>Kitasatosporales</taxon>
        <taxon>Streptomycetaceae</taxon>
        <taxon>Streptomyces</taxon>
    </lineage>
</organism>
<comment type="caution">
    <text evidence="9">The sequence shown here is derived from an EMBL/GenBank/DDBJ whole genome shotgun (WGS) entry which is preliminary data.</text>
</comment>
<dbReference type="InterPro" id="IPR005746">
    <property type="entry name" value="Thioredoxin"/>
</dbReference>
<feature type="region of interest" description="Disordered" evidence="7">
    <location>
        <begin position="124"/>
        <end position="146"/>
    </location>
</feature>
<dbReference type="InterPro" id="IPR013766">
    <property type="entry name" value="Thioredoxin_domain"/>
</dbReference>
<dbReference type="Proteomes" id="UP000720508">
    <property type="component" value="Unassembled WGS sequence"/>
</dbReference>
<evidence type="ECO:0000313" key="9">
    <source>
        <dbReference type="EMBL" id="MBU3867117.1"/>
    </source>
</evidence>
<proteinExistence type="inferred from homology"/>
<keyword evidence="4" id="KW-1015">Disulfide bond</keyword>
<feature type="domain" description="Thioredoxin" evidence="8">
    <location>
        <begin position="1"/>
        <end position="107"/>
    </location>
</feature>
<dbReference type="Pfam" id="PF00085">
    <property type="entry name" value="Thioredoxin"/>
    <property type="match status" value="1"/>
</dbReference>
<evidence type="ECO:0000256" key="6">
    <source>
        <dbReference type="NCBIfam" id="TIGR01068"/>
    </source>
</evidence>
<evidence type="ECO:0000256" key="4">
    <source>
        <dbReference type="ARBA" id="ARBA00023157"/>
    </source>
</evidence>
<dbReference type="CDD" id="cd02947">
    <property type="entry name" value="TRX_family"/>
    <property type="match status" value="1"/>
</dbReference>
<evidence type="ECO:0000256" key="5">
    <source>
        <dbReference type="ARBA" id="ARBA00023284"/>
    </source>
</evidence>
<protein>
    <recommendedName>
        <fullName evidence="6">Thioredoxin</fullName>
    </recommendedName>
</protein>
<name>A0ABS6CJM4_9ACTN</name>
<dbReference type="EMBL" id="JAHLEM010000279">
    <property type="protein sequence ID" value="MBU3867117.1"/>
    <property type="molecule type" value="Genomic_DNA"/>
</dbReference>
<evidence type="ECO:0000313" key="10">
    <source>
        <dbReference type="Proteomes" id="UP000720508"/>
    </source>
</evidence>
<evidence type="ECO:0000256" key="7">
    <source>
        <dbReference type="SAM" id="MobiDB-lite"/>
    </source>
</evidence>
<comment type="similarity">
    <text evidence="1">Belongs to the thioredoxin family.</text>
</comment>
<evidence type="ECO:0000256" key="3">
    <source>
        <dbReference type="ARBA" id="ARBA00022982"/>
    </source>
</evidence>
<dbReference type="NCBIfam" id="TIGR01068">
    <property type="entry name" value="thioredoxin"/>
    <property type="match status" value="1"/>
</dbReference>
<dbReference type="InterPro" id="IPR017937">
    <property type="entry name" value="Thioredoxin_CS"/>
</dbReference>
<keyword evidence="10" id="KW-1185">Reference proteome</keyword>
<dbReference type="PANTHER" id="PTHR45663:SF40">
    <property type="entry name" value="THIOREDOXIN 2"/>
    <property type="match status" value="1"/>
</dbReference>
<gene>
    <name evidence="9" type="primary">trxA</name>
    <name evidence="9" type="ORF">KN815_24555</name>
</gene>
<keyword evidence="3" id="KW-0249">Electron transport</keyword>
<dbReference type="RefSeq" id="WP_216344103.1">
    <property type="nucleotide sequence ID" value="NZ_JAHLEM010000279.1"/>
</dbReference>
<keyword evidence="5" id="KW-0676">Redox-active center</keyword>